<dbReference type="PANTHER" id="PTHR21712">
    <property type="entry name" value="PRE-RRNA-PROCESSING PROTEIN FHL1"/>
    <property type="match status" value="1"/>
</dbReference>
<dbReference type="SMART" id="SM00240">
    <property type="entry name" value="FHA"/>
    <property type="match status" value="1"/>
</dbReference>
<organism evidence="4 5">
    <name type="scientific">Coemansia thaxteri</name>
    <dbReference type="NCBI Taxonomy" id="2663907"/>
    <lineage>
        <taxon>Eukaryota</taxon>
        <taxon>Fungi</taxon>
        <taxon>Fungi incertae sedis</taxon>
        <taxon>Zoopagomycota</taxon>
        <taxon>Kickxellomycotina</taxon>
        <taxon>Kickxellomycetes</taxon>
        <taxon>Kickxellales</taxon>
        <taxon>Kickxellaceae</taxon>
        <taxon>Coemansia</taxon>
    </lineage>
</organism>
<dbReference type="PROSITE" id="PS50006">
    <property type="entry name" value="FHA_DOMAIN"/>
    <property type="match status" value="1"/>
</dbReference>
<comment type="caution">
    <text evidence="4">The sequence shown here is derived from an EMBL/GenBank/DDBJ whole genome shotgun (WGS) entry which is preliminary data.</text>
</comment>
<dbReference type="OrthoDB" id="5348546at2759"/>
<dbReference type="EMBL" id="JANBQF010000167">
    <property type="protein sequence ID" value="KAJ2004230.1"/>
    <property type="molecule type" value="Genomic_DNA"/>
</dbReference>
<dbReference type="AlphaFoldDB" id="A0A9W8EFS9"/>
<feature type="domain" description="FHA" evidence="3">
    <location>
        <begin position="63"/>
        <end position="114"/>
    </location>
</feature>
<keyword evidence="5" id="KW-1185">Reference proteome</keyword>
<evidence type="ECO:0000313" key="4">
    <source>
        <dbReference type="EMBL" id="KAJ2004230.1"/>
    </source>
</evidence>
<evidence type="ECO:0000313" key="5">
    <source>
        <dbReference type="Proteomes" id="UP001150907"/>
    </source>
</evidence>
<name>A0A9W8EFS9_9FUNG</name>
<dbReference type="Proteomes" id="UP001150907">
    <property type="component" value="Unassembled WGS sequence"/>
</dbReference>
<dbReference type="GO" id="GO:0043565">
    <property type="term" value="F:sequence-specific DNA binding"/>
    <property type="evidence" value="ECO:0007669"/>
    <property type="project" value="TreeGrafter"/>
</dbReference>
<dbReference type="GO" id="GO:0005634">
    <property type="term" value="C:nucleus"/>
    <property type="evidence" value="ECO:0007669"/>
    <property type="project" value="TreeGrafter"/>
</dbReference>
<dbReference type="InterPro" id="IPR008984">
    <property type="entry name" value="SMAD_FHA_dom_sf"/>
</dbReference>
<feature type="compositionally biased region" description="Polar residues" evidence="2">
    <location>
        <begin position="267"/>
        <end position="277"/>
    </location>
</feature>
<feature type="region of interest" description="Disordered" evidence="2">
    <location>
        <begin position="244"/>
        <end position="314"/>
    </location>
</feature>
<dbReference type="InterPro" id="IPR045178">
    <property type="entry name" value="Fhl1/FHA1"/>
</dbReference>
<sequence>MALARPHLPESRQLYCRAPLDSGAVGPLASSPPSPADALAEVEAEWRQALSSKTIVGLGGRTVTIGRSSANMAQIGSKATAVSRQHASIVDAGNGLFELHVSGMNGVRVNGQLHQAGARVELHSNDELNFVGIRFRFRAPEQPDGGDEWWPAPVRKRLADPASGLCVAPNKRVRLLSSDEGGLYQNSTDTLVGAEDSVHQRFGQHLIDSLPPSSPPPMALLDSDVSVCDYESLEAAEPIETTKPMEPIKPMEPTKPVQTVEPIQTAKPVQTAKTLETSKPPKKPVDKENSSPSKHSCVAVKAPKKAPARPKRDDDMMSSLRELLGTVDPSECLADSDDSDTEAFLAAAPASPLSLPHAGSLADLLVQSMVFSARTSHTISDLLRDVAQPDAVAADERAWRHHVTWTLFHTRCFGRVERRVKDASDRRAEDRWYYDAAADDCPLRRANFGGLARTARRCTLSDKQYFFKQVPKLPSFRYK</sequence>
<dbReference type="Pfam" id="PF00498">
    <property type="entry name" value="FHA"/>
    <property type="match status" value="1"/>
</dbReference>
<protein>
    <recommendedName>
        <fullName evidence="3">FHA domain-containing protein</fullName>
    </recommendedName>
</protein>
<dbReference type="Gene3D" id="2.60.200.20">
    <property type="match status" value="1"/>
</dbReference>
<evidence type="ECO:0000259" key="3">
    <source>
        <dbReference type="PROSITE" id="PS50006"/>
    </source>
</evidence>
<accession>A0A9W8EFS9</accession>
<keyword evidence="1" id="KW-0539">Nucleus</keyword>
<evidence type="ECO:0000256" key="1">
    <source>
        <dbReference type="ARBA" id="ARBA00023242"/>
    </source>
</evidence>
<evidence type="ECO:0000256" key="2">
    <source>
        <dbReference type="SAM" id="MobiDB-lite"/>
    </source>
</evidence>
<gene>
    <name evidence="4" type="ORF">H4R26_002633</name>
</gene>
<reference evidence="4" key="1">
    <citation type="submission" date="2022-07" db="EMBL/GenBank/DDBJ databases">
        <title>Phylogenomic reconstructions and comparative analyses of Kickxellomycotina fungi.</title>
        <authorList>
            <person name="Reynolds N.K."/>
            <person name="Stajich J.E."/>
            <person name="Barry K."/>
            <person name="Grigoriev I.V."/>
            <person name="Crous P."/>
            <person name="Smith M.E."/>
        </authorList>
    </citation>
    <scope>NUCLEOTIDE SEQUENCE</scope>
    <source>
        <strain evidence="4">IMI 214461</strain>
    </source>
</reference>
<proteinExistence type="predicted"/>
<dbReference type="InterPro" id="IPR000253">
    <property type="entry name" value="FHA_dom"/>
</dbReference>
<dbReference type="SUPFAM" id="SSF49879">
    <property type="entry name" value="SMAD/FHA domain"/>
    <property type="match status" value="1"/>
</dbReference>
<dbReference type="GO" id="GO:0060962">
    <property type="term" value="P:regulation of ribosomal protein gene transcription by RNA polymerase II"/>
    <property type="evidence" value="ECO:0007669"/>
    <property type="project" value="InterPro"/>
</dbReference>
<dbReference type="PANTHER" id="PTHR21712:SF29">
    <property type="entry name" value="PRE-RRNA-PROCESSING PROTEIN FHL1"/>
    <property type="match status" value="1"/>
</dbReference>